<dbReference type="EC" id="2.4.2.-" evidence="2"/>
<comment type="similarity">
    <text evidence="1 2">Belongs to the glycosyltransferase 77 family.</text>
</comment>
<keyword evidence="2" id="KW-0812">Transmembrane</keyword>
<gene>
    <name evidence="5" type="ORF">WN944_002742</name>
</gene>
<dbReference type="InterPro" id="IPR029044">
    <property type="entry name" value="Nucleotide-diphossugar_trans"/>
</dbReference>
<comment type="caution">
    <text evidence="5">The sequence shown here is derived from an EMBL/GenBank/DDBJ whole genome shotgun (WGS) entry which is preliminary data.</text>
</comment>
<reference evidence="5 6" key="1">
    <citation type="submission" date="2024-05" db="EMBL/GenBank/DDBJ databases">
        <title>Haplotype-resolved chromosome-level genome assembly of Huyou (Citrus changshanensis).</title>
        <authorList>
            <person name="Miao C."/>
            <person name="Chen W."/>
            <person name="Wu Y."/>
            <person name="Wang L."/>
            <person name="Zhao S."/>
            <person name="Grierson D."/>
            <person name="Xu C."/>
            <person name="Chen K."/>
        </authorList>
    </citation>
    <scope>NUCLEOTIDE SEQUENCE [LARGE SCALE GENOMIC DNA]</scope>
    <source>
        <strain evidence="5">01-14</strain>
        <tissue evidence="5">Leaf</tissue>
    </source>
</reference>
<evidence type="ECO:0000256" key="3">
    <source>
        <dbReference type="SAM" id="MobiDB-lite"/>
    </source>
</evidence>
<protein>
    <recommendedName>
        <fullName evidence="2">Glycosyltransferase</fullName>
        <ecNumber evidence="2">2.4.2.-</ecNumber>
    </recommendedName>
</protein>
<keyword evidence="2" id="KW-1133">Transmembrane helix</keyword>
<dbReference type="InterPro" id="IPR044821">
    <property type="entry name" value="At1g28695/At4g15970-like"/>
</dbReference>
<keyword evidence="2" id="KW-0808">Transferase</keyword>
<keyword evidence="2" id="KW-0328">Glycosyltransferase</keyword>
<accession>A0AAP0QS28</accession>
<dbReference type="AlphaFoldDB" id="A0AAP0QS28"/>
<dbReference type="SUPFAM" id="SSF53448">
    <property type="entry name" value="Nucleotide-diphospho-sugar transferases"/>
    <property type="match status" value="1"/>
</dbReference>
<dbReference type="PANTHER" id="PTHR46038">
    <property type="entry name" value="EXPRESSED PROTEIN-RELATED"/>
    <property type="match status" value="1"/>
</dbReference>
<dbReference type="PANTHER" id="PTHR46038:SF13">
    <property type="entry name" value="GLYCOSYLTRANSFERASE"/>
    <property type="match status" value="1"/>
</dbReference>
<evidence type="ECO:0000256" key="1">
    <source>
        <dbReference type="ARBA" id="ARBA00007033"/>
    </source>
</evidence>
<dbReference type="GO" id="GO:0016757">
    <property type="term" value="F:glycosyltransferase activity"/>
    <property type="evidence" value="ECO:0007669"/>
    <property type="project" value="UniProtKB-KW"/>
</dbReference>
<feature type="transmembrane region" description="Helical" evidence="2">
    <location>
        <begin position="24"/>
        <end position="43"/>
    </location>
</feature>
<feature type="region of interest" description="Disordered" evidence="3">
    <location>
        <begin position="336"/>
        <end position="378"/>
    </location>
</feature>
<proteinExistence type="inferred from homology"/>
<keyword evidence="2" id="KW-0472">Membrane</keyword>
<dbReference type="Proteomes" id="UP001428341">
    <property type="component" value="Unassembled WGS sequence"/>
</dbReference>
<evidence type="ECO:0000259" key="4">
    <source>
        <dbReference type="Pfam" id="PF03407"/>
    </source>
</evidence>
<organism evidence="5 6">
    <name type="scientific">Citrus x changshan-huyou</name>
    <dbReference type="NCBI Taxonomy" id="2935761"/>
    <lineage>
        <taxon>Eukaryota</taxon>
        <taxon>Viridiplantae</taxon>
        <taxon>Streptophyta</taxon>
        <taxon>Embryophyta</taxon>
        <taxon>Tracheophyta</taxon>
        <taxon>Spermatophyta</taxon>
        <taxon>Magnoliopsida</taxon>
        <taxon>eudicotyledons</taxon>
        <taxon>Gunneridae</taxon>
        <taxon>Pentapetalae</taxon>
        <taxon>rosids</taxon>
        <taxon>malvids</taxon>
        <taxon>Sapindales</taxon>
        <taxon>Rutaceae</taxon>
        <taxon>Aurantioideae</taxon>
        <taxon>Citrus</taxon>
    </lineage>
</organism>
<dbReference type="GO" id="GO:0071555">
    <property type="term" value="P:cell wall organization"/>
    <property type="evidence" value="ECO:0007669"/>
    <property type="project" value="UniProtKB-KW"/>
</dbReference>
<evidence type="ECO:0000256" key="2">
    <source>
        <dbReference type="RuleBase" id="RU363055"/>
    </source>
</evidence>
<comment type="subcellular location">
    <subcellularLocation>
        <location evidence="2">Golgi apparatus membrane</location>
        <topology evidence="2">Single-pass type II membrane protein</topology>
    </subcellularLocation>
</comment>
<evidence type="ECO:0000313" key="6">
    <source>
        <dbReference type="Proteomes" id="UP001428341"/>
    </source>
</evidence>
<keyword evidence="2" id="KW-0735">Signal-anchor</keyword>
<name>A0AAP0QS28_9ROSI</name>
<dbReference type="Pfam" id="PF03407">
    <property type="entry name" value="Nucleotid_trans"/>
    <property type="match status" value="1"/>
</dbReference>
<evidence type="ECO:0000313" key="5">
    <source>
        <dbReference type="EMBL" id="KAK9210372.1"/>
    </source>
</evidence>
<sequence length="378" mass="42829">MSKSIAANPSGEDSKAPLINQRTVIITLFVVAAVSCLFLYHTANPFEFLPRSSAYDVIAPSMKAQKSSNDPSLEKILKRAAMGDNTVIITTLNQAWAEPNSIFDIFLESFRTGNGTGKLLDHLVVVALDSKALDHCLSTHPHCYALNTSGLDFSGKEAYFMTSSYLEMMWIRIRLLSDVLAMGYNFVFTDADIVWLQNPFQHFDPDADFQIACDRFSGNSFNLRNEPNGGFNYVKSNNRTIEFYKFWYNSRKMFPGLHDQDVLNEIKFDPYIQKIQVKIRFLDTKYIAGFCQVSQDFNAVCTMHANCCFGLEAKIIDLRLALEDWRNFMELPPDQKSLPRSWTVPKKCRETPFHPPDESPNSPPPAAPKISVQEGNNQ</sequence>
<dbReference type="EMBL" id="JBCGBO010000004">
    <property type="protein sequence ID" value="KAK9210372.1"/>
    <property type="molecule type" value="Genomic_DNA"/>
</dbReference>
<feature type="domain" description="Nucleotide-diphospho-sugar transferase" evidence="4">
    <location>
        <begin position="119"/>
        <end position="317"/>
    </location>
</feature>
<feature type="compositionally biased region" description="Basic and acidic residues" evidence="3">
    <location>
        <begin position="347"/>
        <end position="357"/>
    </location>
</feature>
<keyword evidence="6" id="KW-1185">Reference proteome</keyword>
<keyword evidence="2" id="KW-0333">Golgi apparatus</keyword>
<keyword evidence="2" id="KW-0961">Cell wall biogenesis/degradation</keyword>
<dbReference type="InterPro" id="IPR005069">
    <property type="entry name" value="Nucl-diP-sugar_transferase"/>
</dbReference>
<dbReference type="GO" id="GO:0000139">
    <property type="term" value="C:Golgi membrane"/>
    <property type="evidence" value="ECO:0007669"/>
    <property type="project" value="UniProtKB-SubCell"/>
</dbReference>